<dbReference type="GO" id="GO:0009252">
    <property type="term" value="P:peptidoglycan biosynthetic process"/>
    <property type="evidence" value="ECO:0007669"/>
    <property type="project" value="UniProtKB-UniRule"/>
</dbReference>
<feature type="site" description="Important for catalytic activity" evidence="7">
    <location>
        <position position="201"/>
    </location>
</feature>
<evidence type="ECO:0000313" key="8">
    <source>
        <dbReference type="EMBL" id="PWS35370.1"/>
    </source>
</evidence>
<protein>
    <recommendedName>
        <fullName evidence="7">Endolytic murein transglycosylase</fullName>
        <ecNumber evidence="7">4.2.2.29</ecNumber>
    </recommendedName>
    <alternativeName>
        <fullName evidence="7">Peptidoglycan lytic transglycosylase</fullName>
    </alternativeName>
    <alternativeName>
        <fullName evidence="7">Peptidoglycan polymerization terminase</fullName>
    </alternativeName>
</protein>
<dbReference type="AlphaFoldDB" id="A0A317F8A7"/>
<reference evidence="9" key="1">
    <citation type="submission" date="2018-05" db="EMBL/GenBank/DDBJ databases">
        <authorList>
            <person name="Du Z."/>
            <person name="Wang X."/>
        </authorList>
    </citation>
    <scope>NUCLEOTIDE SEQUENCE [LARGE SCALE GENOMIC DNA]</scope>
    <source>
        <strain evidence="9">CQN31</strain>
    </source>
</reference>
<name>A0A317F8A7_9PROT</name>
<dbReference type="OrthoDB" id="9814591at2"/>
<dbReference type="NCBIfam" id="TIGR00247">
    <property type="entry name" value="endolytic transglycosylase MltG"/>
    <property type="match status" value="1"/>
</dbReference>
<keyword evidence="2 7" id="KW-0812">Transmembrane</keyword>
<proteinExistence type="inferred from homology"/>
<evidence type="ECO:0000256" key="4">
    <source>
        <dbReference type="ARBA" id="ARBA00023136"/>
    </source>
</evidence>
<organism evidence="8 9">
    <name type="scientific">Falsiroseomonas bella</name>
    <dbReference type="NCBI Taxonomy" id="2184016"/>
    <lineage>
        <taxon>Bacteria</taxon>
        <taxon>Pseudomonadati</taxon>
        <taxon>Pseudomonadota</taxon>
        <taxon>Alphaproteobacteria</taxon>
        <taxon>Acetobacterales</taxon>
        <taxon>Roseomonadaceae</taxon>
        <taxon>Falsiroseomonas</taxon>
    </lineage>
</organism>
<evidence type="ECO:0000313" key="9">
    <source>
        <dbReference type="Proteomes" id="UP000245765"/>
    </source>
</evidence>
<dbReference type="CDD" id="cd08010">
    <property type="entry name" value="MltG_like"/>
    <property type="match status" value="1"/>
</dbReference>
<evidence type="ECO:0000256" key="2">
    <source>
        <dbReference type="ARBA" id="ARBA00022692"/>
    </source>
</evidence>
<dbReference type="EMBL" id="QGNA01000004">
    <property type="protein sequence ID" value="PWS35370.1"/>
    <property type="molecule type" value="Genomic_DNA"/>
</dbReference>
<evidence type="ECO:0000256" key="3">
    <source>
        <dbReference type="ARBA" id="ARBA00022989"/>
    </source>
</evidence>
<comment type="catalytic activity">
    <reaction evidence="7">
        <text>a peptidoglycan chain = a peptidoglycan chain with N-acetyl-1,6-anhydromuramyl-[peptide] at the reducing end + a peptidoglycan chain with N-acetylglucosamine at the non-reducing end.</text>
        <dbReference type="EC" id="4.2.2.29"/>
    </reaction>
</comment>
<keyword evidence="1 7" id="KW-1003">Cell membrane</keyword>
<dbReference type="GO" id="GO:0008932">
    <property type="term" value="F:lytic endotransglycosylase activity"/>
    <property type="evidence" value="ECO:0007669"/>
    <property type="project" value="UniProtKB-UniRule"/>
</dbReference>
<keyword evidence="6 7" id="KW-0961">Cell wall biogenesis/degradation</keyword>
<evidence type="ECO:0000256" key="5">
    <source>
        <dbReference type="ARBA" id="ARBA00023239"/>
    </source>
</evidence>
<dbReference type="GO" id="GO:0005886">
    <property type="term" value="C:plasma membrane"/>
    <property type="evidence" value="ECO:0007669"/>
    <property type="project" value="UniProtKB-UniRule"/>
</dbReference>
<dbReference type="PANTHER" id="PTHR30518">
    <property type="entry name" value="ENDOLYTIC MUREIN TRANSGLYCOSYLASE"/>
    <property type="match status" value="1"/>
</dbReference>
<dbReference type="Pfam" id="PF02618">
    <property type="entry name" value="YceG"/>
    <property type="match status" value="1"/>
</dbReference>
<keyword evidence="3 7" id="KW-1133">Transmembrane helix</keyword>
<dbReference type="GO" id="GO:0071555">
    <property type="term" value="P:cell wall organization"/>
    <property type="evidence" value="ECO:0007669"/>
    <property type="project" value="UniProtKB-KW"/>
</dbReference>
<keyword evidence="9" id="KW-1185">Reference proteome</keyword>
<comment type="caution">
    <text evidence="8">The sequence shown here is derived from an EMBL/GenBank/DDBJ whole genome shotgun (WGS) entry which is preliminary data.</text>
</comment>
<comment type="similarity">
    <text evidence="7">Belongs to the transglycosylase MltG family.</text>
</comment>
<gene>
    <name evidence="7 8" type="primary">mltG</name>
    <name evidence="8" type="ORF">DFH01_17240</name>
</gene>
<dbReference type="InterPro" id="IPR003770">
    <property type="entry name" value="MLTG-like"/>
</dbReference>
<accession>A0A317F8A7</accession>
<dbReference type="EC" id="4.2.2.29" evidence="7"/>
<keyword evidence="5 7" id="KW-0456">Lyase</keyword>
<keyword evidence="4 7" id="KW-0472">Membrane</keyword>
<dbReference type="HAMAP" id="MF_02065">
    <property type="entry name" value="MltG"/>
    <property type="match status" value="1"/>
</dbReference>
<dbReference type="PANTHER" id="PTHR30518:SF2">
    <property type="entry name" value="ENDOLYTIC MUREIN TRANSGLYCOSYLASE"/>
    <property type="match status" value="1"/>
</dbReference>
<dbReference type="Gene3D" id="3.30.1490.480">
    <property type="entry name" value="Endolytic murein transglycosylase"/>
    <property type="match status" value="1"/>
</dbReference>
<dbReference type="Gene3D" id="3.30.160.60">
    <property type="entry name" value="Classic Zinc Finger"/>
    <property type="match status" value="1"/>
</dbReference>
<evidence type="ECO:0000256" key="7">
    <source>
        <dbReference type="HAMAP-Rule" id="MF_02065"/>
    </source>
</evidence>
<evidence type="ECO:0000256" key="1">
    <source>
        <dbReference type="ARBA" id="ARBA00022475"/>
    </source>
</evidence>
<sequence>MRRLSSVLVILLLLLGGLAAGGWWYAQRAYAAPGPLAEPAQMVVPRGGLTAIAAALAERGVIADERAFLLAAWATRGQGALRAAEFAFPARASLKEVLAVLRTARPVQRRLTIPEGLVVSQIATILERAEGLTGEMPRFDEGQILPETYAYQWGDSRASVVRRADQAMDAALAELWPARQPNLPLATPREAVILASIVERETGKPEERAKVAGVFINRLRRGMPLQSDPTTAYAAADGGVLDRPLTRADLDRDHPFNTYRIRGLPPGPIASPGRDSLRAVLNPEATEFLYFVADGTGGHAFGRTLEEHNRNVARWREIERQRNATTSR</sequence>
<dbReference type="Proteomes" id="UP000245765">
    <property type="component" value="Unassembled WGS sequence"/>
</dbReference>
<dbReference type="RefSeq" id="WP_109871737.1">
    <property type="nucleotide sequence ID" value="NZ_QGNA01000004.1"/>
</dbReference>
<evidence type="ECO:0000256" key="6">
    <source>
        <dbReference type="ARBA" id="ARBA00023316"/>
    </source>
</evidence>
<keyword evidence="7" id="KW-0997">Cell inner membrane</keyword>
<comment type="function">
    <text evidence="7">Functions as a peptidoglycan terminase that cleaves nascent peptidoglycan strands endolytically to terminate their elongation.</text>
</comment>